<evidence type="ECO:0000256" key="3">
    <source>
        <dbReference type="ARBA" id="ARBA00022475"/>
    </source>
</evidence>
<name>A0ABW2SPJ8_9ACTO</name>
<dbReference type="Pfam" id="PF02653">
    <property type="entry name" value="BPD_transp_2"/>
    <property type="match status" value="1"/>
</dbReference>
<evidence type="ECO:0000313" key="11">
    <source>
        <dbReference type="EMBL" id="MFC7581411.1"/>
    </source>
</evidence>
<dbReference type="CDD" id="cd06579">
    <property type="entry name" value="TM_PBP1_transp_AraH_like"/>
    <property type="match status" value="1"/>
</dbReference>
<feature type="transmembrane region" description="Helical" evidence="10">
    <location>
        <begin position="28"/>
        <end position="51"/>
    </location>
</feature>
<keyword evidence="5 10" id="KW-0812">Transmembrane</keyword>
<evidence type="ECO:0000256" key="6">
    <source>
        <dbReference type="ARBA" id="ARBA00022989"/>
    </source>
</evidence>
<feature type="region of interest" description="Disordered" evidence="9">
    <location>
        <begin position="1"/>
        <end position="22"/>
    </location>
</feature>
<feature type="transmembrane region" description="Helical" evidence="10">
    <location>
        <begin position="90"/>
        <end position="108"/>
    </location>
</feature>
<gene>
    <name evidence="11" type="ORF">ACFQWG_09425</name>
</gene>
<feature type="transmembrane region" description="Helical" evidence="10">
    <location>
        <begin position="57"/>
        <end position="78"/>
    </location>
</feature>
<dbReference type="InterPro" id="IPR001851">
    <property type="entry name" value="ABC_transp_permease"/>
</dbReference>
<keyword evidence="6 10" id="KW-1133">Transmembrane helix</keyword>
<keyword evidence="4" id="KW-0997">Cell inner membrane</keyword>
<comment type="caution">
    <text evidence="11">The sequence shown here is derived from an EMBL/GenBank/DDBJ whole genome shotgun (WGS) entry which is preliminary data.</text>
</comment>
<comment type="subcellular location">
    <subcellularLocation>
        <location evidence="1">Cell membrane</location>
        <topology evidence="1">Multi-pass membrane protein</topology>
    </subcellularLocation>
</comment>
<keyword evidence="12" id="KW-1185">Reference proteome</keyword>
<feature type="transmembrane region" description="Helical" evidence="10">
    <location>
        <begin position="184"/>
        <end position="201"/>
    </location>
</feature>
<feature type="transmembrane region" description="Helical" evidence="10">
    <location>
        <begin position="286"/>
        <end position="306"/>
    </location>
</feature>
<evidence type="ECO:0000256" key="8">
    <source>
        <dbReference type="ARBA" id="ARBA00039381"/>
    </source>
</evidence>
<keyword evidence="7 10" id="KW-0472">Membrane</keyword>
<evidence type="ECO:0000256" key="1">
    <source>
        <dbReference type="ARBA" id="ARBA00004651"/>
    </source>
</evidence>
<reference evidence="12" key="1">
    <citation type="journal article" date="2019" name="Int. J. Syst. Evol. Microbiol.">
        <title>The Global Catalogue of Microorganisms (GCM) 10K type strain sequencing project: providing services to taxonomists for standard genome sequencing and annotation.</title>
        <authorList>
            <consortium name="The Broad Institute Genomics Platform"/>
            <consortium name="The Broad Institute Genome Sequencing Center for Infectious Disease"/>
            <person name="Wu L."/>
            <person name="Ma J."/>
        </authorList>
    </citation>
    <scope>NUCLEOTIDE SEQUENCE [LARGE SCALE GENOMIC DNA]</scope>
    <source>
        <strain evidence="12">CCUG 56698</strain>
    </source>
</reference>
<accession>A0ABW2SPJ8</accession>
<dbReference type="PANTHER" id="PTHR32196:SF71">
    <property type="entry name" value="AUTOINDUCER 2 IMPORT SYSTEM PERMEASE PROTEIN LSRD"/>
    <property type="match status" value="1"/>
</dbReference>
<feature type="transmembrane region" description="Helical" evidence="10">
    <location>
        <begin position="114"/>
        <end position="137"/>
    </location>
</feature>
<evidence type="ECO:0000256" key="2">
    <source>
        <dbReference type="ARBA" id="ARBA00022448"/>
    </source>
</evidence>
<dbReference type="EMBL" id="JBHTEF010000001">
    <property type="protein sequence ID" value="MFC7581411.1"/>
    <property type="molecule type" value="Genomic_DNA"/>
</dbReference>
<feature type="transmembrane region" description="Helical" evidence="10">
    <location>
        <begin position="221"/>
        <end position="247"/>
    </location>
</feature>
<keyword evidence="3" id="KW-1003">Cell membrane</keyword>
<dbReference type="PANTHER" id="PTHR32196">
    <property type="entry name" value="ABC TRANSPORTER PERMEASE PROTEIN YPHD-RELATED-RELATED"/>
    <property type="match status" value="1"/>
</dbReference>
<dbReference type="RefSeq" id="WP_380974706.1">
    <property type="nucleotide sequence ID" value="NZ_JBHTEF010000001.1"/>
</dbReference>
<sequence length="340" mass="33854">MSASIQTPPAPTTPEGRRAGSAGRRLRLAPVSLPSTVTASLLVLAIVANAALQPTFFTLYSLTSNLATFVPLVFAALAQSFVILGGGLDLSVGAITALSSVTALAVMGGDNARIPLGIVVALLTGAACGLLNGFIVGIIRLQPLIATFGTASVFSGVTLLVLPVPGGAVPSGLIDTYRMAAGPLPVPLLLIVLCALLWAVGRRTVFVRHLFAVGGDRNAAYASLVPVTGTTIASYSAAGGVAGFAALAILANTGSGDPFIGSDIAMNSIAACVLGGLALSGGRGSGYGALAGALILSLISNILFFLGVPTTYRQLASGLIIIAALALSVLSSKGGDTSER</sequence>
<dbReference type="Proteomes" id="UP001596527">
    <property type="component" value="Unassembled WGS sequence"/>
</dbReference>
<keyword evidence="2" id="KW-0813">Transport</keyword>
<proteinExistence type="predicted"/>
<evidence type="ECO:0000256" key="7">
    <source>
        <dbReference type="ARBA" id="ARBA00023136"/>
    </source>
</evidence>
<feature type="transmembrane region" description="Helical" evidence="10">
    <location>
        <begin position="144"/>
        <end position="164"/>
    </location>
</feature>
<evidence type="ECO:0000256" key="9">
    <source>
        <dbReference type="SAM" id="MobiDB-lite"/>
    </source>
</evidence>
<feature type="transmembrane region" description="Helical" evidence="10">
    <location>
        <begin position="312"/>
        <end position="330"/>
    </location>
</feature>
<protein>
    <recommendedName>
        <fullName evidence="8">Autoinducer 2 import system permease protein LsrD</fullName>
    </recommendedName>
</protein>
<evidence type="ECO:0000256" key="5">
    <source>
        <dbReference type="ARBA" id="ARBA00022692"/>
    </source>
</evidence>
<evidence type="ECO:0000256" key="4">
    <source>
        <dbReference type="ARBA" id="ARBA00022519"/>
    </source>
</evidence>
<evidence type="ECO:0000313" key="12">
    <source>
        <dbReference type="Proteomes" id="UP001596527"/>
    </source>
</evidence>
<feature type="transmembrane region" description="Helical" evidence="10">
    <location>
        <begin position="259"/>
        <end position="279"/>
    </location>
</feature>
<evidence type="ECO:0000256" key="10">
    <source>
        <dbReference type="SAM" id="Phobius"/>
    </source>
</evidence>
<organism evidence="11 12">
    <name type="scientific">Schaalia naturae</name>
    <dbReference type="NCBI Taxonomy" id="635203"/>
    <lineage>
        <taxon>Bacteria</taxon>
        <taxon>Bacillati</taxon>
        <taxon>Actinomycetota</taxon>
        <taxon>Actinomycetes</taxon>
        <taxon>Actinomycetales</taxon>
        <taxon>Actinomycetaceae</taxon>
        <taxon>Schaalia</taxon>
    </lineage>
</organism>